<organism evidence="2 3">
    <name type="scientific">Aspergillus taichungensis</name>
    <dbReference type="NCBI Taxonomy" id="482145"/>
    <lineage>
        <taxon>Eukaryota</taxon>
        <taxon>Fungi</taxon>
        <taxon>Dikarya</taxon>
        <taxon>Ascomycota</taxon>
        <taxon>Pezizomycotina</taxon>
        <taxon>Eurotiomycetes</taxon>
        <taxon>Eurotiomycetidae</taxon>
        <taxon>Eurotiales</taxon>
        <taxon>Aspergillaceae</taxon>
        <taxon>Aspergillus</taxon>
        <taxon>Aspergillus subgen. Circumdati</taxon>
    </lineage>
</organism>
<dbReference type="EMBL" id="KZ559512">
    <property type="protein sequence ID" value="PLN84371.1"/>
    <property type="molecule type" value="Genomic_DNA"/>
</dbReference>
<proteinExistence type="predicted"/>
<dbReference type="InterPro" id="IPR040841">
    <property type="entry name" value="Luciferase_dom"/>
</dbReference>
<evidence type="ECO:0000313" key="2">
    <source>
        <dbReference type="EMBL" id="PLN84371.1"/>
    </source>
</evidence>
<reference evidence="3" key="1">
    <citation type="submission" date="2017-12" db="EMBL/GenBank/DDBJ databases">
        <authorList>
            <consortium name="DOE Joint Genome Institute"/>
            <person name="Mondo S.J."/>
            <person name="Kjaerbolling I."/>
            <person name="Vesth T.C."/>
            <person name="Frisvad J.C."/>
            <person name="Nybo J.L."/>
            <person name="Theobald S."/>
            <person name="Kuo A."/>
            <person name="Bowyer P."/>
            <person name="Matsuda Y."/>
            <person name="Lyhne E.K."/>
            <person name="Kogle M.E."/>
            <person name="Clum A."/>
            <person name="Lipzen A."/>
            <person name="Salamov A."/>
            <person name="Ngan C.Y."/>
            <person name="Daum C."/>
            <person name="Chiniquy J."/>
            <person name="Barry K."/>
            <person name="LaButti K."/>
            <person name="Haridas S."/>
            <person name="Simmons B.A."/>
            <person name="Magnuson J.K."/>
            <person name="Mortensen U.H."/>
            <person name="Larsen T.O."/>
            <person name="Grigoriev I.V."/>
            <person name="Baker S.E."/>
            <person name="Andersen M.R."/>
            <person name="Nordberg H.P."/>
            <person name="Cantor M.N."/>
            <person name="Hua S.X."/>
        </authorList>
    </citation>
    <scope>NUCLEOTIDE SEQUENCE [LARGE SCALE GENOMIC DNA]</scope>
    <source>
        <strain evidence="3">IBT 19404</strain>
    </source>
</reference>
<dbReference type="Proteomes" id="UP000235023">
    <property type="component" value="Unassembled WGS sequence"/>
</dbReference>
<feature type="domain" description="Luciferase" evidence="1">
    <location>
        <begin position="50"/>
        <end position="126"/>
    </location>
</feature>
<name>A0A2J5I3D8_9EURO</name>
<evidence type="ECO:0000259" key="1">
    <source>
        <dbReference type="Pfam" id="PF17648"/>
    </source>
</evidence>
<gene>
    <name evidence="2" type="ORF">BDW42DRAFT_163042</name>
</gene>
<evidence type="ECO:0000313" key="3">
    <source>
        <dbReference type="Proteomes" id="UP000235023"/>
    </source>
</evidence>
<sequence>MRRALTTALHNLAKHHPSALYTATSHFEKHSTALFARCSPSNSSSSSASGNEICHAHPSDGSLHLTLHPADVAIAIERGWAQRHPLARDGSSWWLLRRCVPAGFVMVYAPRDGHELRCVLEIVRAAVWWVSGDGMGGGGTVVDFGWVGGVDEFSLR</sequence>
<dbReference type="OrthoDB" id="5358398at2759"/>
<dbReference type="Pfam" id="PF17648">
    <property type="entry name" value="Luciferase"/>
    <property type="match status" value="1"/>
</dbReference>
<protein>
    <recommendedName>
        <fullName evidence="1">Luciferase domain-containing protein</fullName>
    </recommendedName>
</protein>
<keyword evidence="3" id="KW-1185">Reference proteome</keyword>
<dbReference type="InterPro" id="IPR048273">
    <property type="entry name" value="Luciferase"/>
</dbReference>
<accession>A0A2J5I3D8</accession>
<dbReference type="AlphaFoldDB" id="A0A2J5I3D8"/>
<dbReference type="PANTHER" id="PTHR38695:SF1">
    <property type="entry name" value="AMINO ACID PERMEASE_ SLC12A DOMAIN-CONTAINING PROTEIN"/>
    <property type="match status" value="1"/>
</dbReference>
<dbReference type="PANTHER" id="PTHR38695">
    <property type="entry name" value="AMINO ACID PERMEASE_ SLC12A DOMAIN-CONTAINING PROTEIN"/>
    <property type="match status" value="1"/>
</dbReference>